<organism evidence="2 3">
    <name type="scientific">Streptomyces lancefieldiae</name>
    <dbReference type="NCBI Taxonomy" id="3075520"/>
    <lineage>
        <taxon>Bacteria</taxon>
        <taxon>Bacillati</taxon>
        <taxon>Actinomycetota</taxon>
        <taxon>Actinomycetes</taxon>
        <taxon>Kitasatosporales</taxon>
        <taxon>Streptomycetaceae</taxon>
        <taxon>Streptomyces</taxon>
    </lineage>
</organism>
<evidence type="ECO:0000313" key="2">
    <source>
        <dbReference type="EMBL" id="MDT0608994.1"/>
    </source>
</evidence>
<accession>A0ABU3AFP5</accession>
<dbReference type="Pfam" id="PF12802">
    <property type="entry name" value="MarR_2"/>
    <property type="match status" value="1"/>
</dbReference>
<keyword evidence="3" id="KW-1185">Reference proteome</keyword>
<dbReference type="Proteomes" id="UP001180724">
    <property type="component" value="Unassembled WGS sequence"/>
</dbReference>
<reference evidence="2" key="1">
    <citation type="submission" date="2024-05" db="EMBL/GenBank/DDBJ databases">
        <title>30 novel species of actinomycetes from the DSMZ collection.</title>
        <authorList>
            <person name="Nouioui I."/>
        </authorList>
    </citation>
    <scope>NUCLEOTIDE SEQUENCE</scope>
    <source>
        <strain evidence="2">DSM 40712</strain>
    </source>
</reference>
<dbReference type="PANTHER" id="PTHR33164:SF43">
    <property type="entry name" value="HTH-TYPE TRANSCRIPTIONAL REPRESSOR YETL"/>
    <property type="match status" value="1"/>
</dbReference>
<name>A0ABU3AFP5_9ACTN</name>
<dbReference type="InterPro" id="IPR039422">
    <property type="entry name" value="MarR/SlyA-like"/>
</dbReference>
<proteinExistence type="predicted"/>
<dbReference type="InterPro" id="IPR000835">
    <property type="entry name" value="HTH_MarR-typ"/>
</dbReference>
<dbReference type="InterPro" id="IPR036390">
    <property type="entry name" value="WH_DNA-bd_sf"/>
</dbReference>
<dbReference type="RefSeq" id="WP_311570571.1">
    <property type="nucleotide sequence ID" value="NZ_JAVRFH010000001.1"/>
</dbReference>
<evidence type="ECO:0000259" key="1">
    <source>
        <dbReference type="PROSITE" id="PS50995"/>
    </source>
</evidence>
<dbReference type="SUPFAM" id="SSF46785">
    <property type="entry name" value="Winged helix' DNA-binding domain"/>
    <property type="match status" value="1"/>
</dbReference>
<dbReference type="Gene3D" id="1.10.10.10">
    <property type="entry name" value="Winged helix-like DNA-binding domain superfamily/Winged helix DNA-binding domain"/>
    <property type="match status" value="1"/>
</dbReference>
<dbReference type="InterPro" id="IPR036388">
    <property type="entry name" value="WH-like_DNA-bd_sf"/>
</dbReference>
<feature type="domain" description="HTH marR-type" evidence="1">
    <location>
        <begin position="8"/>
        <end position="142"/>
    </location>
</feature>
<comment type="caution">
    <text evidence="2">The sequence shown here is derived from an EMBL/GenBank/DDBJ whole genome shotgun (WGS) entry which is preliminary data.</text>
</comment>
<dbReference type="SMART" id="SM00347">
    <property type="entry name" value="HTH_MARR"/>
    <property type="match status" value="1"/>
</dbReference>
<evidence type="ECO:0000313" key="3">
    <source>
        <dbReference type="Proteomes" id="UP001180724"/>
    </source>
</evidence>
<dbReference type="PANTHER" id="PTHR33164">
    <property type="entry name" value="TRANSCRIPTIONAL REGULATOR, MARR FAMILY"/>
    <property type="match status" value="1"/>
</dbReference>
<dbReference type="EMBL" id="JAVRFH010000001">
    <property type="protein sequence ID" value="MDT0608994.1"/>
    <property type="molecule type" value="Genomic_DNA"/>
</dbReference>
<protein>
    <submittedName>
        <fullName evidence="2">Helix-turn-helix domain-containing protein</fullName>
    </submittedName>
</protein>
<sequence>MTQAKEAPHNMPMLLAGARRWFDDALMASMRAAGEQPLSSAQGQVFALLDAEGTTVAELARRLGVTRQTAHQAVHGLLALGLLEQVADPSSARNRLIRITAEGMRVHRRAQATLTVVEDVLAERIGAAAATALRDALTLPRGEPPVVEAP</sequence>
<dbReference type="PROSITE" id="PS50995">
    <property type="entry name" value="HTH_MARR_2"/>
    <property type="match status" value="1"/>
</dbReference>
<gene>
    <name evidence="2" type="ORF">RM812_01860</name>
</gene>